<keyword evidence="3 9" id="KW-0812">Transmembrane</keyword>
<keyword evidence="5 9" id="KW-0472">Membrane</keyword>
<dbReference type="EMBL" id="CAJOBI010320732">
    <property type="protein sequence ID" value="CAF5184620.1"/>
    <property type="molecule type" value="Genomic_DNA"/>
</dbReference>
<dbReference type="OrthoDB" id="5788137at2759"/>
<reference evidence="11" key="1">
    <citation type="submission" date="2021-02" db="EMBL/GenBank/DDBJ databases">
        <authorList>
            <person name="Nowell W R."/>
        </authorList>
    </citation>
    <scope>NUCLEOTIDE SEQUENCE</scope>
</reference>
<protein>
    <recommendedName>
        <fullName evidence="7 9">Polyprenal reductase</fullName>
        <ecNumber evidence="2 9">1.3.1.94</ecNumber>
    </recommendedName>
</protein>
<dbReference type="Proteomes" id="UP000663855">
    <property type="component" value="Unassembled WGS sequence"/>
</dbReference>
<evidence type="ECO:0000256" key="6">
    <source>
        <dbReference type="ARBA" id="ARBA00046320"/>
    </source>
</evidence>
<evidence type="ECO:0000313" key="15">
    <source>
        <dbReference type="EMBL" id="CAF3897959.1"/>
    </source>
</evidence>
<dbReference type="GO" id="GO:0102389">
    <property type="term" value="F:polyprenol reductase activity"/>
    <property type="evidence" value="ECO:0007669"/>
    <property type="project" value="UniProtKB-UniRule"/>
</dbReference>
<evidence type="ECO:0000313" key="16">
    <source>
        <dbReference type="EMBL" id="CAF5184620.1"/>
    </source>
</evidence>
<dbReference type="Proteomes" id="UP000681720">
    <property type="component" value="Unassembled WGS sequence"/>
</dbReference>
<dbReference type="Proteomes" id="UP000676336">
    <property type="component" value="Unassembled WGS sequence"/>
</dbReference>
<evidence type="ECO:0000313" key="17">
    <source>
        <dbReference type="Proteomes" id="UP000663855"/>
    </source>
</evidence>
<feature type="transmembrane region" description="Helical" evidence="9">
    <location>
        <begin position="155"/>
        <end position="174"/>
    </location>
</feature>
<evidence type="ECO:0000313" key="14">
    <source>
        <dbReference type="EMBL" id="CAF3880048.1"/>
    </source>
</evidence>
<dbReference type="EMBL" id="CAJNOV010004799">
    <property type="protein sequence ID" value="CAF1187173.1"/>
    <property type="molecule type" value="Genomic_DNA"/>
</dbReference>
<evidence type="ECO:0000256" key="5">
    <source>
        <dbReference type="ARBA" id="ARBA00023136"/>
    </source>
</evidence>
<keyword evidence="9" id="KW-0560">Oxidoreductase</keyword>
<gene>
    <name evidence="14" type="ORF">BYL167_LOCUS7398</name>
    <name evidence="11" type="ORF">CJN711_LOCUS11314</name>
    <name evidence="15" type="ORF">GIL414_LOCUS6400</name>
    <name evidence="12" type="ORF">KQP761_LOCUS24028</name>
    <name evidence="13" type="ORF">MBJ925_LOCUS5671</name>
    <name evidence="16" type="ORF">SMN809_LOCUS70069</name>
</gene>
<comment type="similarity">
    <text evidence="6 9">Belongs to the steroid 5-alpha reductase family. Polyprenal reductase subfamily.</text>
</comment>
<evidence type="ECO:0000256" key="8">
    <source>
        <dbReference type="ARBA" id="ARBA00049427"/>
    </source>
</evidence>
<dbReference type="AlphaFoldDB" id="A0A814VHI9"/>
<sequence>MIEIDFNLLLSFFWLCISAGVLVPGIWLLIDGRTNLAILNMILERFYLFGKLKNENGDKKEIFSDVPKSYFIHFYIIGLVINVPLLLWYRSCLFLLIMFICHMFRRLYECKFIHKFGQNSTMSCIHYLAGLIHYPCFGLTIIIDDQYGYKNISTVNYSFSFLLFIYASYIQYNVHLTLAKNHRNKNENYPIPTGYWPFEYFSCPNYIAEMFIYIAFLLISHRTSCFMSLTIWVIVNQCLSALLSHRWYCQHYGQMYPTKRRALIPCIL</sequence>
<accession>A0A814VHI9</accession>
<evidence type="ECO:0000256" key="2">
    <source>
        <dbReference type="ARBA" id="ARBA00012522"/>
    </source>
</evidence>
<dbReference type="GO" id="GO:0160198">
    <property type="term" value="F:polyprenal reductase activity"/>
    <property type="evidence" value="ECO:0007669"/>
    <property type="project" value="UniProtKB-EC"/>
</dbReference>
<comment type="function">
    <text evidence="9">Plays a key role in early steps of protein N-linked glycosylation by being involved in the conversion of polyprenol into dolichol. Acts as a polyprenal reductase that mediates the reduction of polyprenal into dolichal in a NADP-dependent mechanism. Dolichols are required for the synthesis of dolichol-linked monosaccharides and the oligosaccharide precursor used for N-glycosylation.</text>
</comment>
<comment type="subcellular location">
    <subcellularLocation>
        <location evidence="1">Endomembrane system</location>
        <topology evidence="1">Multi-pass membrane protein</topology>
    </subcellularLocation>
    <subcellularLocation>
        <location evidence="9">Endoplasmic reticulum membrane</location>
    </subcellularLocation>
</comment>
<evidence type="ECO:0000259" key="10">
    <source>
        <dbReference type="Pfam" id="PF02544"/>
    </source>
</evidence>
<dbReference type="Proteomes" id="UP000681967">
    <property type="component" value="Unassembled WGS sequence"/>
</dbReference>
<dbReference type="EMBL" id="CAJOBH010001915">
    <property type="protein sequence ID" value="CAF3880048.1"/>
    <property type="molecule type" value="Genomic_DNA"/>
</dbReference>
<dbReference type="InterPro" id="IPR001104">
    <property type="entry name" value="3-oxo-5_a-steroid_4-DH_C"/>
</dbReference>
<evidence type="ECO:0000256" key="3">
    <source>
        <dbReference type="ARBA" id="ARBA00022692"/>
    </source>
</evidence>
<dbReference type="EMBL" id="CAJNOW010012944">
    <property type="protein sequence ID" value="CAF1616094.1"/>
    <property type="molecule type" value="Genomic_DNA"/>
</dbReference>
<proteinExistence type="inferred from homology"/>
<dbReference type="Pfam" id="PF02544">
    <property type="entry name" value="Steroid_dh"/>
    <property type="match status" value="1"/>
</dbReference>
<keyword evidence="4 9" id="KW-1133">Transmembrane helix</keyword>
<feature type="transmembrane region" description="Helical" evidence="9">
    <location>
        <begin position="72"/>
        <end position="104"/>
    </location>
</feature>
<evidence type="ECO:0000313" key="11">
    <source>
        <dbReference type="EMBL" id="CAF1187173.1"/>
    </source>
</evidence>
<name>A0A814VHI9_9BILA</name>
<dbReference type="EMBL" id="CAJNRE010001538">
    <property type="protein sequence ID" value="CAF1946215.1"/>
    <property type="molecule type" value="Genomic_DNA"/>
</dbReference>
<evidence type="ECO:0000256" key="4">
    <source>
        <dbReference type="ARBA" id="ARBA00022989"/>
    </source>
</evidence>
<comment type="pathway">
    <text evidence="9">Protein modification; protein glycosylation.</text>
</comment>
<organism evidence="11 17">
    <name type="scientific">Rotaria magnacalcarata</name>
    <dbReference type="NCBI Taxonomy" id="392030"/>
    <lineage>
        <taxon>Eukaryota</taxon>
        <taxon>Metazoa</taxon>
        <taxon>Spiralia</taxon>
        <taxon>Gnathifera</taxon>
        <taxon>Rotifera</taxon>
        <taxon>Eurotatoria</taxon>
        <taxon>Bdelloidea</taxon>
        <taxon>Philodinida</taxon>
        <taxon>Philodinidae</taxon>
        <taxon>Rotaria</taxon>
    </lineage>
</organism>
<evidence type="ECO:0000256" key="7">
    <source>
        <dbReference type="ARBA" id="ARBA00047186"/>
    </source>
</evidence>
<dbReference type="GO" id="GO:0016095">
    <property type="term" value="P:polyprenol catabolic process"/>
    <property type="evidence" value="ECO:0007669"/>
    <property type="project" value="UniProtKB-UniRule"/>
</dbReference>
<keyword evidence="9" id="KW-0521">NADP</keyword>
<feature type="transmembrane region" description="Helical" evidence="9">
    <location>
        <begin position="125"/>
        <end position="143"/>
    </location>
</feature>
<evidence type="ECO:0000313" key="13">
    <source>
        <dbReference type="EMBL" id="CAF1946215.1"/>
    </source>
</evidence>
<dbReference type="PANTHER" id="PTHR14624:SF0">
    <property type="entry name" value="POLYPRENOL REDUCTASE"/>
    <property type="match status" value="1"/>
</dbReference>
<dbReference type="EMBL" id="CAJOBJ010001813">
    <property type="protein sequence ID" value="CAF3897959.1"/>
    <property type="molecule type" value="Genomic_DNA"/>
</dbReference>
<dbReference type="GO" id="GO:0005789">
    <property type="term" value="C:endoplasmic reticulum membrane"/>
    <property type="evidence" value="ECO:0007669"/>
    <property type="project" value="UniProtKB-SubCell"/>
</dbReference>
<dbReference type="EC" id="1.3.1.94" evidence="2 9"/>
<dbReference type="Proteomes" id="UP000663824">
    <property type="component" value="Unassembled WGS sequence"/>
</dbReference>
<dbReference type="GO" id="GO:0006488">
    <property type="term" value="P:dolichol-linked oligosaccharide biosynthetic process"/>
    <property type="evidence" value="ECO:0007669"/>
    <property type="project" value="UniProtKB-UniRule"/>
</dbReference>
<evidence type="ECO:0000313" key="12">
    <source>
        <dbReference type="EMBL" id="CAF1616094.1"/>
    </source>
</evidence>
<keyword evidence="9" id="KW-0256">Endoplasmic reticulum</keyword>
<evidence type="ECO:0000256" key="1">
    <source>
        <dbReference type="ARBA" id="ARBA00004127"/>
    </source>
</evidence>
<comment type="catalytic activity">
    <reaction evidence="8 9">
        <text>a di-trans,poly-cis-dolichal + NADP(+) = a di-trans,poly-cis-polyprenal + NADPH + H(+)</text>
        <dbReference type="Rhea" id="RHEA:80727"/>
        <dbReference type="Rhea" id="RHEA-COMP:19536"/>
        <dbReference type="Rhea" id="RHEA-COMP:19537"/>
        <dbReference type="ChEBI" id="CHEBI:15378"/>
        <dbReference type="ChEBI" id="CHEBI:57783"/>
        <dbReference type="ChEBI" id="CHEBI:58349"/>
        <dbReference type="ChEBI" id="CHEBI:231623"/>
        <dbReference type="ChEBI" id="CHEBI:231637"/>
        <dbReference type="EC" id="1.3.1.94"/>
    </reaction>
    <physiologicalReaction direction="right-to-left" evidence="8 9">
        <dbReference type="Rhea" id="RHEA:80729"/>
    </physiologicalReaction>
</comment>
<dbReference type="Proteomes" id="UP000663834">
    <property type="component" value="Unassembled WGS sequence"/>
</dbReference>
<evidence type="ECO:0000256" key="9">
    <source>
        <dbReference type="RuleBase" id="RU367081"/>
    </source>
</evidence>
<dbReference type="PROSITE" id="PS50244">
    <property type="entry name" value="S5A_REDUCTASE"/>
    <property type="match status" value="1"/>
</dbReference>
<dbReference type="PANTHER" id="PTHR14624">
    <property type="entry name" value="DFG10 PROTEIN"/>
    <property type="match status" value="1"/>
</dbReference>
<comment type="caution">
    <text evidence="11">The sequence shown here is derived from an EMBL/GenBank/DDBJ whole genome shotgun (WGS) entry which is preliminary data.</text>
</comment>
<dbReference type="InterPro" id="IPR039698">
    <property type="entry name" value="Dfg10/SRD5A3"/>
</dbReference>
<dbReference type="UniPathway" id="UPA00378"/>
<dbReference type="GO" id="GO:0003865">
    <property type="term" value="F:3-oxo-5-alpha-steroid 4-dehydrogenase activity"/>
    <property type="evidence" value="ECO:0007669"/>
    <property type="project" value="TreeGrafter"/>
</dbReference>
<feature type="domain" description="3-oxo-5-alpha-steroid 4-dehydrogenase C-terminal" evidence="10">
    <location>
        <begin position="149"/>
        <end position="268"/>
    </location>
</feature>
<feature type="transmembrane region" description="Helical" evidence="9">
    <location>
        <begin position="12"/>
        <end position="30"/>
    </location>
</feature>